<protein>
    <submittedName>
        <fullName evidence="1">Uncharacterized protein</fullName>
    </submittedName>
</protein>
<sequence length="109" mass="13087">MDELLKYLNIKIEIAEKLAVKIGEKDENIKNIYEERLKCIFEDIKQKRINLPSDLLFGYWYYFSPEGPWGVWNKYPDLVESISEIINLLWLKGGDDFHAYCRRNKIDIR</sequence>
<dbReference type="RefSeq" id="WP_144347290.1">
    <property type="nucleotide sequence ID" value="NZ_CP009553.3"/>
</dbReference>
<proteinExistence type="predicted"/>
<evidence type="ECO:0000313" key="1">
    <source>
        <dbReference type="EMBL" id="SUA76055.1"/>
    </source>
</evidence>
<organism evidence="1 2">
    <name type="scientific">Pandoraea pnomenusa</name>
    <dbReference type="NCBI Taxonomy" id="93220"/>
    <lineage>
        <taxon>Bacteria</taxon>
        <taxon>Pseudomonadati</taxon>
        <taxon>Pseudomonadota</taxon>
        <taxon>Betaproteobacteria</taxon>
        <taxon>Burkholderiales</taxon>
        <taxon>Burkholderiaceae</taxon>
        <taxon>Pandoraea</taxon>
    </lineage>
</organism>
<name>A0A378YFQ9_9BURK</name>
<accession>A0A378YFQ9</accession>
<dbReference type="OrthoDB" id="9134597at2"/>
<dbReference type="AlphaFoldDB" id="A0A378YFQ9"/>
<evidence type="ECO:0000313" key="2">
    <source>
        <dbReference type="Proteomes" id="UP000254573"/>
    </source>
</evidence>
<dbReference type="Proteomes" id="UP000254573">
    <property type="component" value="Unassembled WGS sequence"/>
</dbReference>
<reference evidence="1 2" key="1">
    <citation type="submission" date="2018-06" db="EMBL/GenBank/DDBJ databases">
        <authorList>
            <consortium name="Pathogen Informatics"/>
            <person name="Doyle S."/>
        </authorList>
    </citation>
    <scope>NUCLEOTIDE SEQUENCE [LARGE SCALE GENOMIC DNA]</scope>
    <source>
        <strain evidence="1 2">NCTC13160</strain>
    </source>
</reference>
<gene>
    <name evidence="1" type="ORF">NCTC13160_01189</name>
</gene>
<dbReference type="EMBL" id="UGSG01000001">
    <property type="protein sequence ID" value="SUA76055.1"/>
    <property type="molecule type" value="Genomic_DNA"/>
</dbReference>